<dbReference type="EMBL" id="SNRY01001135">
    <property type="protein sequence ID" value="KAA6333261.1"/>
    <property type="molecule type" value="Genomic_DNA"/>
</dbReference>
<comment type="caution">
    <text evidence="1">The sequence shown here is derived from an EMBL/GenBank/DDBJ whole genome shotgun (WGS) entry which is preliminary data.</text>
</comment>
<sequence length="34" mass="4198">MIFIGYDNESYLWKFFIIVDLCLKNNFFPCKLVY</sequence>
<reference evidence="1" key="1">
    <citation type="submission" date="2019-03" db="EMBL/GenBank/DDBJ databases">
        <title>Single cell metagenomics reveals metabolic interactions within the superorganism composed of flagellate Streblomastix strix and complex community of Bacteroidetes bacteria on its surface.</title>
        <authorList>
            <person name="Treitli S.C."/>
            <person name="Kolisko M."/>
            <person name="Husnik F."/>
            <person name="Keeling P."/>
            <person name="Hampl V."/>
        </authorList>
    </citation>
    <scope>NUCLEOTIDE SEQUENCE</scope>
    <source>
        <strain evidence="1">STM</strain>
    </source>
</reference>
<accession>A0A5J4RK78</accession>
<organism evidence="1">
    <name type="scientific">termite gut metagenome</name>
    <dbReference type="NCBI Taxonomy" id="433724"/>
    <lineage>
        <taxon>unclassified sequences</taxon>
        <taxon>metagenomes</taxon>
        <taxon>organismal metagenomes</taxon>
    </lineage>
</organism>
<evidence type="ECO:0000313" key="1">
    <source>
        <dbReference type="EMBL" id="KAA6333261.1"/>
    </source>
</evidence>
<name>A0A5J4RK78_9ZZZZ</name>
<protein>
    <submittedName>
        <fullName evidence="1">Uncharacterized protein</fullName>
    </submittedName>
</protein>
<gene>
    <name evidence="1" type="ORF">EZS27_018313</name>
</gene>
<dbReference type="AlphaFoldDB" id="A0A5J4RK78"/>
<proteinExistence type="predicted"/>